<dbReference type="EC" id="2.3.1.28" evidence="4 10"/>
<evidence type="ECO:0000256" key="11">
    <source>
        <dbReference type="RuleBase" id="RU004156"/>
    </source>
</evidence>
<dbReference type="InterPro" id="IPR018372">
    <property type="entry name" value="Chloramphenicol_AcTrfase_AS"/>
</dbReference>
<evidence type="ECO:0000256" key="7">
    <source>
        <dbReference type="ARBA" id="ARBA00023251"/>
    </source>
</evidence>
<comment type="similarity">
    <text evidence="2 11">Belongs to the chloramphenicol acetyltransferase family.</text>
</comment>
<dbReference type="Proteomes" id="UP000823882">
    <property type="component" value="Unassembled WGS sequence"/>
</dbReference>
<keyword evidence="8 10" id="KW-0012">Acyltransferase</keyword>
<dbReference type="PANTHER" id="PTHR38474:SF2">
    <property type="entry name" value="CHLORAMPHENICOL ACETYLTRANSFERASE"/>
    <property type="match status" value="1"/>
</dbReference>
<dbReference type="SUPFAM" id="SSF52777">
    <property type="entry name" value="CoA-dependent acyltransferases"/>
    <property type="match status" value="1"/>
</dbReference>
<evidence type="ECO:0000256" key="4">
    <source>
        <dbReference type="ARBA" id="ARBA00013235"/>
    </source>
</evidence>
<comment type="caution">
    <text evidence="12">The sequence shown here is derived from an EMBL/GenBank/DDBJ whole genome shotgun (WGS) entry which is preliminary data.</text>
</comment>
<sequence length="213" mass="24941">MAFTLIDRAHWPRREYFDHYFDQVPCSYSMTTELDITPVRTAGRKLYPALLHALSLVVNRHPEFRTALDREDRLGVYDQLHPSYTVFHPDTETFSVLWTPFSPDWDTFLASYQRDQALYGSVHRFTGKPDVPENCFSVSMLPWETFQGFHLHLQQGHRYLLPIFTLGRYRQDGPRQLLPLAVQVHHAVCDGFHLCRFLEELREELAACGECPK</sequence>
<evidence type="ECO:0000256" key="10">
    <source>
        <dbReference type="RuleBase" id="RU000503"/>
    </source>
</evidence>
<dbReference type="EMBL" id="DWWJ01000035">
    <property type="protein sequence ID" value="HJC40307.1"/>
    <property type="molecule type" value="Genomic_DNA"/>
</dbReference>
<dbReference type="PROSITE" id="PS00100">
    <property type="entry name" value="CAT"/>
    <property type="match status" value="1"/>
</dbReference>
<evidence type="ECO:0000313" key="12">
    <source>
        <dbReference type="EMBL" id="HJC40307.1"/>
    </source>
</evidence>
<gene>
    <name evidence="12" type="primary">catA</name>
    <name evidence="12" type="ORF">H9701_01970</name>
</gene>
<reference evidence="12" key="1">
    <citation type="journal article" date="2021" name="PeerJ">
        <title>Extensive microbial diversity within the chicken gut microbiome revealed by metagenomics and culture.</title>
        <authorList>
            <person name="Gilroy R."/>
            <person name="Ravi A."/>
            <person name="Getino M."/>
            <person name="Pursley I."/>
            <person name="Horton D.L."/>
            <person name="Alikhan N.F."/>
            <person name="Baker D."/>
            <person name="Gharbi K."/>
            <person name="Hall N."/>
            <person name="Watson M."/>
            <person name="Adriaenssens E.M."/>
            <person name="Foster-Nyarko E."/>
            <person name="Jarju S."/>
            <person name="Secka A."/>
            <person name="Antonio M."/>
            <person name="Oren A."/>
            <person name="Chaudhuri R.R."/>
            <person name="La Ragione R."/>
            <person name="Hildebrand F."/>
            <person name="Pallen M.J."/>
        </authorList>
    </citation>
    <scope>NUCLEOTIDE SEQUENCE</scope>
    <source>
        <strain evidence="12">CHK186-1790</strain>
    </source>
</reference>
<evidence type="ECO:0000256" key="2">
    <source>
        <dbReference type="ARBA" id="ARBA00010571"/>
    </source>
</evidence>
<evidence type="ECO:0000256" key="5">
    <source>
        <dbReference type="ARBA" id="ARBA00020291"/>
    </source>
</evidence>
<dbReference type="GO" id="GO:0046677">
    <property type="term" value="P:response to antibiotic"/>
    <property type="evidence" value="ECO:0007669"/>
    <property type="project" value="UniProtKB-KW"/>
</dbReference>
<dbReference type="Pfam" id="PF00302">
    <property type="entry name" value="CAT"/>
    <property type="match status" value="1"/>
</dbReference>
<accession>A0A9D2NXL4</accession>
<keyword evidence="6 10" id="KW-0808">Transferase</keyword>
<comment type="subunit">
    <text evidence="3">Homotrimer.</text>
</comment>
<protein>
    <recommendedName>
        <fullName evidence="5 10">Chloramphenicol acetyltransferase</fullName>
        <ecNumber evidence="4 10">2.3.1.28</ecNumber>
    </recommendedName>
</protein>
<comment type="function">
    <text evidence="1 10">This enzyme is an effector of chloramphenicol resistance in bacteria.</text>
</comment>
<keyword evidence="7 10" id="KW-0046">Antibiotic resistance</keyword>
<dbReference type="AlphaFoldDB" id="A0A9D2NXL4"/>
<dbReference type="SMART" id="SM01059">
    <property type="entry name" value="CAT"/>
    <property type="match status" value="1"/>
</dbReference>
<evidence type="ECO:0000256" key="3">
    <source>
        <dbReference type="ARBA" id="ARBA00011233"/>
    </source>
</evidence>
<reference evidence="12" key="2">
    <citation type="submission" date="2021-04" db="EMBL/GenBank/DDBJ databases">
        <authorList>
            <person name="Gilroy R."/>
        </authorList>
    </citation>
    <scope>NUCLEOTIDE SEQUENCE</scope>
    <source>
        <strain evidence="12">CHK186-1790</strain>
    </source>
</reference>
<dbReference type="GO" id="GO:0008811">
    <property type="term" value="F:chloramphenicol O-acetyltransferase activity"/>
    <property type="evidence" value="ECO:0007669"/>
    <property type="project" value="UniProtKB-EC"/>
</dbReference>
<proteinExistence type="inferred from homology"/>
<name>A0A9D2NXL4_9FIRM</name>
<dbReference type="InterPro" id="IPR001707">
    <property type="entry name" value="Cmp_AcTrfase"/>
</dbReference>
<dbReference type="Gene3D" id="3.30.559.10">
    <property type="entry name" value="Chloramphenicol acetyltransferase-like domain"/>
    <property type="match status" value="1"/>
</dbReference>
<evidence type="ECO:0000256" key="6">
    <source>
        <dbReference type="ARBA" id="ARBA00022679"/>
    </source>
</evidence>
<feature type="active site" description="Proton acceptor" evidence="9">
    <location>
        <position position="186"/>
    </location>
</feature>
<comment type="catalytic activity">
    <reaction evidence="10">
        <text>chloramphenicol + acetyl-CoA = chloramphenicol 3-acetate + CoA</text>
        <dbReference type="Rhea" id="RHEA:18421"/>
        <dbReference type="ChEBI" id="CHEBI:16730"/>
        <dbReference type="ChEBI" id="CHEBI:17698"/>
        <dbReference type="ChEBI" id="CHEBI:57287"/>
        <dbReference type="ChEBI" id="CHEBI:57288"/>
        <dbReference type="EC" id="2.3.1.28"/>
    </reaction>
</comment>
<dbReference type="NCBIfam" id="NF000491">
    <property type="entry name" value="chloram_CatA"/>
    <property type="match status" value="1"/>
</dbReference>
<dbReference type="PANTHER" id="PTHR38474">
    <property type="entry name" value="SLR0299 PROTEIN"/>
    <property type="match status" value="1"/>
</dbReference>
<organism evidence="12 13">
    <name type="scientific">Candidatus Intestinimonas pullistercoris</name>
    <dbReference type="NCBI Taxonomy" id="2838623"/>
    <lineage>
        <taxon>Bacteria</taxon>
        <taxon>Bacillati</taxon>
        <taxon>Bacillota</taxon>
        <taxon>Clostridia</taxon>
        <taxon>Eubacteriales</taxon>
        <taxon>Intestinimonas</taxon>
    </lineage>
</organism>
<dbReference type="PIRSF" id="PIRSF000440">
    <property type="entry name" value="CAT"/>
    <property type="match status" value="1"/>
</dbReference>
<evidence type="ECO:0000256" key="8">
    <source>
        <dbReference type="ARBA" id="ARBA00023315"/>
    </source>
</evidence>
<evidence type="ECO:0000256" key="1">
    <source>
        <dbReference type="ARBA" id="ARBA00002150"/>
    </source>
</evidence>
<evidence type="ECO:0000256" key="9">
    <source>
        <dbReference type="PIRSR" id="PIRSR000440-1"/>
    </source>
</evidence>
<dbReference type="InterPro" id="IPR023213">
    <property type="entry name" value="CAT-like_dom_sf"/>
</dbReference>
<evidence type="ECO:0000313" key="13">
    <source>
        <dbReference type="Proteomes" id="UP000823882"/>
    </source>
</evidence>